<dbReference type="AlphaFoldDB" id="A0A2G8JJI6"/>
<proteinExistence type="predicted"/>
<feature type="non-terminal residue" evidence="1">
    <location>
        <position position="139"/>
    </location>
</feature>
<accession>A0A2G8JJI6</accession>
<evidence type="ECO:0000313" key="2">
    <source>
        <dbReference type="Proteomes" id="UP000230750"/>
    </source>
</evidence>
<evidence type="ECO:0000313" key="1">
    <source>
        <dbReference type="EMBL" id="PIK35907.1"/>
    </source>
</evidence>
<gene>
    <name evidence="1" type="ORF">BSL78_27258</name>
</gene>
<name>A0A2G8JJI6_STIJA</name>
<protein>
    <submittedName>
        <fullName evidence="1">Uncharacterized protein</fullName>
    </submittedName>
</protein>
<comment type="caution">
    <text evidence="1">The sequence shown here is derived from an EMBL/GenBank/DDBJ whole genome shotgun (WGS) entry which is preliminary data.</text>
</comment>
<organism evidence="1 2">
    <name type="scientific">Stichopus japonicus</name>
    <name type="common">Sea cucumber</name>
    <dbReference type="NCBI Taxonomy" id="307972"/>
    <lineage>
        <taxon>Eukaryota</taxon>
        <taxon>Metazoa</taxon>
        <taxon>Echinodermata</taxon>
        <taxon>Eleutherozoa</taxon>
        <taxon>Echinozoa</taxon>
        <taxon>Holothuroidea</taxon>
        <taxon>Aspidochirotacea</taxon>
        <taxon>Aspidochirotida</taxon>
        <taxon>Stichopodidae</taxon>
        <taxon>Apostichopus</taxon>
    </lineage>
</organism>
<reference evidence="1 2" key="1">
    <citation type="journal article" date="2017" name="PLoS Biol.">
        <title>The sea cucumber genome provides insights into morphological evolution and visceral regeneration.</title>
        <authorList>
            <person name="Zhang X."/>
            <person name="Sun L."/>
            <person name="Yuan J."/>
            <person name="Sun Y."/>
            <person name="Gao Y."/>
            <person name="Zhang L."/>
            <person name="Li S."/>
            <person name="Dai H."/>
            <person name="Hamel J.F."/>
            <person name="Liu C."/>
            <person name="Yu Y."/>
            <person name="Liu S."/>
            <person name="Lin W."/>
            <person name="Guo K."/>
            <person name="Jin S."/>
            <person name="Xu P."/>
            <person name="Storey K.B."/>
            <person name="Huan P."/>
            <person name="Zhang T."/>
            <person name="Zhou Y."/>
            <person name="Zhang J."/>
            <person name="Lin C."/>
            <person name="Li X."/>
            <person name="Xing L."/>
            <person name="Huo D."/>
            <person name="Sun M."/>
            <person name="Wang L."/>
            <person name="Mercier A."/>
            <person name="Li F."/>
            <person name="Yang H."/>
            <person name="Xiang J."/>
        </authorList>
    </citation>
    <scope>NUCLEOTIDE SEQUENCE [LARGE SCALE GENOMIC DNA]</scope>
    <source>
        <strain evidence="1">Shaxun</strain>
        <tissue evidence="1">Muscle</tissue>
    </source>
</reference>
<dbReference type="Proteomes" id="UP000230750">
    <property type="component" value="Unassembled WGS sequence"/>
</dbReference>
<sequence>MEDNVCYLGLGDQSGSTVGLKYLVQTASTDSNLPIVKPILKEKLLCSLPFEYWNAEIPVDGATNMTCLAKKLSVPFGIFYEAMSCGTLYDHVMNHYRKRSRLSKTIRRQVSYFHRPVLKEFLNFAVNIAQAMQYLASHK</sequence>
<keyword evidence="2" id="KW-1185">Reference proteome</keyword>
<dbReference type="SUPFAM" id="SSF56112">
    <property type="entry name" value="Protein kinase-like (PK-like)"/>
    <property type="match status" value="1"/>
</dbReference>
<dbReference type="InterPro" id="IPR011009">
    <property type="entry name" value="Kinase-like_dom_sf"/>
</dbReference>
<dbReference type="EMBL" id="MRZV01001788">
    <property type="protein sequence ID" value="PIK35907.1"/>
    <property type="molecule type" value="Genomic_DNA"/>
</dbReference>